<dbReference type="AGR" id="RGD:620500"/>
<reference evidence="1" key="1">
    <citation type="submission" date="2006-03" db="EMBL/GenBank/DDBJ databases">
        <title>Enhancing L-carnitine-analytic expertise in age-dependent changes of metabolism in animals and humans.</title>
        <authorList>
            <person name="Sendic A."/>
        </authorList>
    </citation>
    <scope>NUCLEOTIDE SEQUENCE</scope>
    <source>
        <strain evidence="1">Sprague Dawley Rat</strain>
        <tissue evidence="1">Skeletal muscle</tissue>
    </source>
</reference>
<proteinExistence type="evidence at transcript level"/>
<accession>B7ZDJ4</accession>
<dbReference type="EMBL" id="AM237460">
    <property type="protein sequence ID" value="CAJ87423.1"/>
    <property type="molecule type" value="mRNA"/>
</dbReference>
<feature type="non-terminal residue" evidence="1">
    <location>
        <position position="1"/>
    </location>
</feature>
<protein>
    <submittedName>
        <fullName evidence="1">Acetyl-Coenzyme A carboxylase beta</fullName>
    </submittedName>
</protein>
<name>B7ZDJ4_RAT</name>
<evidence type="ECO:0000313" key="1">
    <source>
        <dbReference type="EMBL" id="CAJ87423.1"/>
    </source>
</evidence>
<sequence length="62" mass="6792">GHCVPILICQDLDLQVPSILGQLHEKDGRARDLTLHLSEKHREVLCTLSPADSFPSSTSEAL</sequence>
<organism evidence="1">
    <name type="scientific">Rattus norvegicus</name>
    <name type="common">Rat</name>
    <dbReference type="NCBI Taxonomy" id="10116"/>
    <lineage>
        <taxon>Eukaryota</taxon>
        <taxon>Metazoa</taxon>
        <taxon>Chordata</taxon>
        <taxon>Craniata</taxon>
        <taxon>Vertebrata</taxon>
        <taxon>Euteleostomi</taxon>
        <taxon>Mammalia</taxon>
        <taxon>Eutheria</taxon>
        <taxon>Euarchontoglires</taxon>
        <taxon>Glires</taxon>
        <taxon>Rodentia</taxon>
        <taxon>Myomorpha</taxon>
        <taxon>Muroidea</taxon>
        <taxon>Muridae</taxon>
        <taxon>Murinae</taxon>
        <taxon>Rattus</taxon>
    </lineage>
</organism>
<dbReference type="AlphaFoldDB" id="B7ZDJ4"/>
<dbReference type="RGD" id="620500">
    <property type="gene designation" value="Acacb"/>
</dbReference>
<feature type="non-terminal residue" evidence="1">
    <location>
        <position position="62"/>
    </location>
</feature>
<gene>
    <name evidence="1 2" type="primary">Acacb</name>
</gene>
<evidence type="ECO:0000313" key="2">
    <source>
        <dbReference type="RGD" id="620500"/>
    </source>
</evidence>